<dbReference type="InterPro" id="IPR041698">
    <property type="entry name" value="Methyltransf_25"/>
</dbReference>
<sequence length="281" mass="32276">MTIPKSVQEKVYFLPSNGEDERQRLEIQHDLILNSQGRKHIHAPINLETVSSVLETATGSGIWLKEVYQLVPDTAELIGVDISPNLFPPSPPPNVKYLQQSVLDLPKEWSNKFDLVHQRLLVLALRNDEWRTAINEMFRVLRPGGWLQLYEYDDWEKCGPVQQKMKDMVRLLMEAKGAHGIWPHGTTQWKEYMEETGFKDIRVTWHFWPTGRSAGEEGLRGKVNHLDFLKVSKKPIVGAGGFGIVSGEEEFDEWVEEVGRELDTRDGTRMRCVMICAQKPL</sequence>
<feature type="domain" description="Methyltransferase" evidence="1">
    <location>
        <begin position="53"/>
        <end position="145"/>
    </location>
</feature>
<dbReference type="Pfam" id="PF13649">
    <property type="entry name" value="Methyltransf_25"/>
    <property type="match status" value="1"/>
</dbReference>
<comment type="caution">
    <text evidence="2">The sequence shown here is derived from an EMBL/GenBank/DDBJ whole genome shotgun (WGS) entry which is preliminary data.</text>
</comment>
<evidence type="ECO:0000259" key="1">
    <source>
        <dbReference type="Pfam" id="PF13649"/>
    </source>
</evidence>
<keyword evidence="3" id="KW-1185">Reference proteome</keyword>
<accession>A0A8H5LKL8</accession>
<reference evidence="2 3" key="1">
    <citation type="journal article" date="2020" name="ISME J.">
        <title>Uncovering the hidden diversity of litter-decomposition mechanisms in mushroom-forming fungi.</title>
        <authorList>
            <person name="Floudas D."/>
            <person name="Bentzer J."/>
            <person name="Ahren D."/>
            <person name="Johansson T."/>
            <person name="Persson P."/>
            <person name="Tunlid A."/>
        </authorList>
    </citation>
    <scope>NUCLEOTIDE SEQUENCE [LARGE SCALE GENOMIC DNA]</scope>
    <source>
        <strain evidence="2 3">CBS 146.42</strain>
    </source>
</reference>
<gene>
    <name evidence="2" type="ORF">D9756_005159</name>
</gene>
<dbReference type="InterPro" id="IPR029063">
    <property type="entry name" value="SAM-dependent_MTases_sf"/>
</dbReference>
<dbReference type="AlphaFoldDB" id="A0A8H5LKL8"/>
<evidence type="ECO:0000313" key="3">
    <source>
        <dbReference type="Proteomes" id="UP000559027"/>
    </source>
</evidence>
<proteinExistence type="predicted"/>
<dbReference type="PANTHER" id="PTHR43591:SF50">
    <property type="entry name" value="METHYLTRANSFERASE DOMAIN-CONTAINING PROTEIN-RELATED"/>
    <property type="match status" value="1"/>
</dbReference>
<dbReference type="PANTHER" id="PTHR43591">
    <property type="entry name" value="METHYLTRANSFERASE"/>
    <property type="match status" value="1"/>
</dbReference>
<name>A0A8H5LKL8_9AGAR</name>
<organism evidence="2 3">
    <name type="scientific">Leucocoprinus leucothites</name>
    <dbReference type="NCBI Taxonomy" id="201217"/>
    <lineage>
        <taxon>Eukaryota</taxon>
        <taxon>Fungi</taxon>
        <taxon>Dikarya</taxon>
        <taxon>Basidiomycota</taxon>
        <taxon>Agaricomycotina</taxon>
        <taxon>Agaricomycetes</taxon>
        <taxon>Agaricomycetidae</taxon>
        <taxon>Agaricales</taxon>
        <taxon>Agaricineae</taxon>
        <taxon>Agaricaceae</taxon>
        <taxon>Leucocoprinus</taxon>
    </lineage>
</organism>
<evidence type="ECO:0000313" key="2">
    <source>
        <dbReference type="EMBL" id="KAF5360609.1"/>
    </source>
</evidence>
<dbReference type="Proteomes" id="UP000559027">
    <property type="component" value="Unassembled WGS sequence"/>
</dbReference>
<dbReference type="SUPFAM" id="SSF53335">
    <property type="entry name" value="S-adenosyl-L-methionine-dependent methyltransferases"/>
    <property type="match status" value="1"/>
</dbReference>
<dbReference type="EMBL" id="JAACJO010000003">
    <property type="protein sequence ID" value="KAF5360609.1"/>
    <property type="molecule type" value="Genomic_DNA"/>
</dbReference>
<protein>
    <recommendedName>
        <fullName evidence="1">Methyltransferase domain-containing protein</fullName>
    </recommendedName>
</protein>
<dbReference type="OrthoDB" id="184880at2759"/>
<dbReference type="Gene3D" id="3.40.50.150">
    <property type="entry name" value="Vaccinia Virus protein VP39"/>
    <property type="match status" value="1"/>
</dbReference>
<dbReference type="CDD" id="cd02440">
    <property type="entry name" value="AdoMet_MTases"/>
    <property type="match status" value="1"/>
</dbReference>